<sequence>MRPSSADAPWLTRPFPPALHRVFALHDDDLAVCLIMLSISRCCCRQPIASDLCLLLLLLLPIQLDGCSVGEFGEKSEEAPSPHNGSSHDR</sequence>
<dbReference type="AlphaFoldDB" id="A0A2T4C0B2"/>
<accession>A0A2T4C0B2</accession>
<proteinExistence type="predicted"/>
<protein>
    <submittedName>
        <fullName evidence="1">Uncharacterized protein</fullName>
    </submittedName>
</protein>
<name>A0A2T4C0B2_TRILO</name>
<dbReference type="Proteomes" id="UP000240760">
    <property type="component" value="Unassembled WGS sequence"/>
</dbReference>
<dbReference type="EMBL" id="KZ679134">
    <property type="protein sequence ID" value="PTB75008.1"/>
    <property type="molecule type" value="Genomic_DNA"/>
</dbReference>
<reference evidence="1 2" key="1">
    <citation type="submission" date="2016-07" db="EMBL/GenBank/DDBJ databases">
        <title>Multiple horizontal gene transfer events from other fungi enriched the ability of initially mycotrophic Trichoderma (Ascomycota) to feed on dead plant biomass.</title>
        <authorList>
            <consortium name="DOE Joint Genome Institute"/>
            <person name="Aerts A."/>
            <person name="Atanasova L."/>
            <person name="Chenthamara K."/>
            <person name="Zhang J."/>
            <person name="Grujic M."/>
            <person name="Henrissat B."/>
            <person name="Kuo A."/>
            <person name="Salamov A."/>
            <person name="Lipzen A."/>
            <person name="Labutti K."/>
            <person name="Barry K."/>
            <person name="Miao Y."/>
            <person name="Rahimi M.J."/>
            <person name="Shen Q."/>
            <person name="Grigoriev I.V."/>
            <person name="Kubicek C.P."/>
            <person name="Druzhinina I.S."/>
        </authorList>
    </citation>
    <scope>NUCLEOTIDE SEQUENCE [LARGE SCALE GENOMIC DNA]</scope>
    <source>
        <strain evidence="1 2">ATCC 18648</strain>
    </source>
</reference>
<keyword evidence="2" id="KW-1185">Reference proteome</keyword>
<evidence type="ECO:0000313" key="2">
    <source>
        <dbReference type="Proteomes" id="UP000240760"/>
    </source>
</evidence>
<gene>
    <name evidence="1" type="ORF">M440DRAFT_1266767</name>
</gene>
<organism evidence="1 2">
    <name type="scientific">Trichoderma longibrachiatum ATCC 18648</name>
    <dbReference type="NCBI Taxonomy" id="983965"/>
    <lineage>
        <taxon>Eukaryota</taxon>
        <taxon>Fungi</taxon>
        <taxon>Dikarya</taxon>
        <taxon>Ascomycota</taxon>
        <taxon>Pezizomycotina</taxon>
        <taxon>Sordariomycetes</taxon>
        <taxon>Hypocreomycetidae</taxon>
        <taxon>Hypocreales</taxon>
        <taxon>Hypocreaceae</taxon>
        <taxon>Trichoderma</taxon>
    </lineage>
</organism>
<evidence type="ECO:0000313" key="1">
    <source>
        <dbReference type="EMBL" id="PTB75008.1"/>
    </source>
</evidence>